<dbReference type="UniPathway" id="UPA00040"/>
<dbReference type="GO" id="GO:0004407">
    <property type="term" value="F:histone deacetylase activity"/>
    <property type="evidence" value="ECO:0007669"/>
    <property type="project" value="InterPro"/>
</dbReference>
<dbReference type="AlphaFoldDB" id="A0A564ZH06"/>
<accession>A0A564ZH06</accession>
<feature type="domain" description="Histone deacetylase" evidence="6">
    <location>
        <begin position="30"/>
        <end position="321"/>
    </location>
</feature>
<dbReference type="SUPFAM" id="SSF52768">
    <property type="entry name" value="Arginase/deacetylase"/>
    <property type="match status" value="1"/>
</dbReference>
<evidence type="ECO:0000313" key="8">
    <source>
        <dbReference type="Proteomes" id="UP000334340"/>
    </source>
</evidence>
<keyword evidence="5" id="KW-0378">Hydrolase</keyword>
<comment type="similarity">
    <text evidence="2">Belongs to the histone deacetylase family.</text>
</comment>
<evidence type="ECO:0000256" key="5">
    <source>
        <dbReference type="ARBA" id="ARBA00022801"/>
    </source>
</evidence>
<dbReference type="Gene3D" id="3.40.800.20">
    <property type="entry name" value="Histone deacetylase domain"/>
    <property type="match status" value="1"/>
</dbReference>
<organism evidence="7 8">
    <name type="scientific">Candidatus Methylomirabilis lanthanidiphila</name>
    <dbReference type="NCBI Taxonomy" id="2211376"/>
    <lineage>
        <taxon>Bacteria</taxon>
        <taxon>Candidatus Methylomirabilota</taxon>
        <taxon>Candidatus Methylomirabilia</taxon>
        <taxon>Candidatus Methylomirabilales</taxon>
        <taxon>Candidatus Methylomirabilaceae</taxon>
        <taxon>Candidatus Methylomirabilis</taxon>
    </lineage>
</organism>
<evidence type="ECO:0000259" key="6">
    <source>
        <dbReference type="Pfam" id="PF00850"/>
    </source>
</evidence>
<evidence type="ECO:0000256" key="4">
    <source>
        <dbReference type="ARBA" id="ARBA00022627"/>
    </source>
</evidence>
<dbReference type="Proteomes" id="UP000334340">
    <property type="component" value="Unassembled WGS sequence"/>
</dbReference>
<evidence type="ECO:0000256" key="2">
    <source>
        <dbReference type="ARBA" id="ARBA00005947"/>
    </source>
</evidence>
<dbReference type="PRINTS" id="PR01271">
    <property type="entry name" value="HISDACETLASE"/>
</dbReference>
<dbReference type="Pfam" id="PF00850">
    <property type="entry name" value="Hist_deacetyl"/>
    <property type="match status" value="1"/>
</dbReference>
<dbReference type="PRINTS" id="PR01270">
    <property type="entry name" value="HDASUPER"/>
</dbReference>
<evidence type="ECO:0000313" key="7">
    <source>
        <dbReference type="EMBL" id="VUZ83828.1"/>
    </source>
</evidence>
<dbReference type="InterPro" id="IPR023696">
    <property type="entry name" value="Ureohydrolase_dom_sf"/>
</dbReference>
<proteinExistence type="inferred from homology"/>
<dbReference type="CDD" id="cd09994">
    <property type="entry name" value="HDAC_AcuC_like"/>
    <property type="match status" value="1"/>
</dbReference>
<dbReference type="InterPro" id="IPR023801">
    <property type="entry name" value="His_deacetylse_dom"/>
</dbReference>
<sequence>MHTALTMSSGLRTAFIYSPRFLEFDYGPGHPLRNERLGLTYDLISACELWSLPSTCSVEPEPATDDELLVFLKPDYLKMLKMADAGHAPVEAFRYGLGTPDNPILPGIYRWSALVAGASLRAMRLVESGEVARAFNISGGLHHAGPGRASGFCYINDAALIIADLCRRGHRVAYVDIDAHHGDGVQWAFYDTNQVLTLSIHESGNTLFPGTGFVGEIGEGKGEGYAVNIPLPPSADDEIFLWCFDEVIPPLVDAFHPDILVTQLGIDAHLTDPLSHVGISLGAFVHAVRRLKDLCSRWVALGGGGYDQRNVARAWTAAWAVMNDCELPASLPQSFLDRHKEIEWGDTSFIDAPAIIEGTEKARAWEEARDTVECLRRSAFPRHGI</sequence>
<gene>
    <name evidence="7" type="ORF">MELA_00186</name>
</gene>
<keyword evidence="4" id="KW-0006">Acetoin catabolism</keyword>
<dbReference type="EMBL" id="CABIKM010000003">
    <property type="protein sequence ID" value="VUZ83828.1"/>
    <property type="molecule type" value="Genomic_DNA"/>
</dbReference>
<keyword evidence="8" id="KW-1185">Reference proteome</keyword>
<dbReference type="InterPro" id="IPR037138">
    <property type="entry name" value="His_deacetylse_dom_sf"/>
</dbReference>
<dbReference type="PANTHER" id="PTHR10625">
    <property type="entry name" value="HISTONE DEACETYLASE HDAC1-RELATED"/>
    <property type="match status" value="1"/>
</dbReference>
<dbReference type="InterPro" id="IPR000286">
    <property type="entry name" value="HDACs"/>
</dbReference>
<evidence type="ECO:0000256" key="1">
    <source>
        <dbReference type="ARBA" id="ARBA00005101"/>
    </source>
</evidence>
<dbReference type="InterPro" id="IPR003084">
    <property type="entry name" value="HDAC_I/II"/>
</dbReference>
<dbReference type="GO" id="GO:0045150">
    <property type="term" value="P:acetoin catabolic process"/>
    <property type="evidence" value="ECO:0007669"/>
    <property type="project" value="UniProtKB-UniPathway"/>
</dbReference>
<name>A0A564ZH06_9BACT</name>
<dbReference type="GO" id="GO:0040029">
    <property type="term" value="P:epigenetic regulation of gene expression"/>
    <property type="evidence" value="ECO:0007669"/>
    <property type="project" value="TreeGrafter"/>
</dbReference>
<dbReference type="InterPro" id="IPR003085">
    <property type="entry name" value="AcuC"/>
</dbReference>
<protein>
    <recommendedName>
        <fullName evidence="3">Acetoin utilization protein AcuC</fullName>
    </recommendedName>
</protein>
<reference evidence="7 8" key="1">
    <citation type="submission" date="2019-07" db="EMBL/GenBank/DDBJ databases">
        <authorList>
            <person name="Cremers G."/>
        </authorList>
    </citation>
    <scope>NUCLEOTIDE SEQUENCE [LARGE SCALE GENOMIC DNA]</scope>
</reference>
<evidence type="ECO:0000256" key="3">
    <source>
        <dbReference type="ARBA" id="ARBA00020218"/>
    </source>
</evidence>
<dbReference type="GO" id="GO:0016787">
    <property type="term" value="F:hydrolase activity"/>
    <property type="evidence" value="ECO:0007669"/>
    <property type="project" value="UniProtKB-KW"/>
</dbReference>
<comment type="pathway">
    <text evidence="1">Ketone degradation; acetoin degradation.</text>
</comment>
<dbReference type="PANTHER" id="PTHR10625:SF10">
    <property type="entry name" value="HISTONE DEACETYLASE HDAC1"/>
    <property type="match status" value="1"/>
</dbReference>